<proteinExistence type="predicted"/>
<dbReference type="OrthoDB" id="9955762at2"/>
<dbReference type="STRING" id="742725.HMPREF9450_00404"/>
<dbReference type="RefSeq" id="WP_009133210.1">
    <property type="nucleotide sequence ID" value="NZ_CP102250.1"/>
</dbReference>
<dbReference type="GeneID" id="92816825"/>
<evidence type="ECO:0000313" key="1">
    <source>
        <dbReference type="EMBL" id="EHB93138.1"/>
    </source>
</evidence>
<evidence type="ECO:0000313" key="2">
    <source>
        <dbReference type="Proteomes" id="UP000006008"/>
    </source>
</evidence>
<sequence length="73" mass="8070">MKKRIERKEERIEAIRAAATRCRGVYSAVAREQGWGRAYVCSVMAGRNSSENVLKALEEKLNLDTGATSAPQS</sequence>
<keyword evidence="2" id="KW-1185">Reference proteome</keyword>
<name>G5H644_9BACT</name>
<dbReference type="EMBL" id="ADLD01000004">
    <property type="protein sequence ID" value="EHB93138.1"/>
    <property type="molecule type" value="Genomic_DNA"/>
</dbReference>
<protein>
    <recommendedName>
        <fullName evidence="3">HTH cro/C1-type domain-containing protein</fullName>
    </recommendedName>
</protein>
<dbReference type="PATRIC" id="fig|742725.3.peg.448"/>
<dbReference type="AlphaFoldDB" id="G5H644"/>
<reference evidence="1 2" key="1">
    <citation type="submission" date="2011-08" db="EMBL/GenBank/DDBJ databases">
        <title>The Genome Sequence of Alistipes indistinctus YIT 12060.</title>
        <authorList>
            <consortium name="The Broad Institute Genome Sequencing Platform"/>
            <person name="Earl A."/>
            <person name="Ward D."/>
            <person name="Feldgarden M."/>
            <person name="Gevers D."/>
            <person name="Morotomi M."/>
            <person name="Young S.K."/>
            <person name="Zeng Q."/>
            <person name="Gargeya S."/>
            <person name="Fitzgerald M."/>
            <person name="Haas B."/>
            <person name="Abouelleil A."/>
            <person name="Alvarado L."/>
            <person name="Arachchi H.M."/>
            <person name="Berlin A."/>
            <person name="Brown A."/>
            <person name="Chapman S.B."/>
            <person name="Chen Z."/>
            <person name="Dunbar C."/>
            <person name="Freedman E."/>
            <person name="Gearin G."/>
            <person name="Gellesch M."/>
            <person name="Goldberg J."/>
            <person name="Griggs A."/>
            <person name="Gujja S."/>
            <person name="Heiman D."/>
            <person name="Howarth C."/>
            <person name="Larson L."/>
            <person name="Lui A."/>
            <person name="MacDonald P.J.P."/>
            <person name="Montmayeur A."/>
            <person name="Murphy C."/>
            <person name="Neiman D."/>
            <person name="Pearson M."/>
            <person name="Priest M."/>
            <person name="Roberts A."/>
            <person name="Saif S."/>
            <person name="Shea T."/>
            <person name="Shenoy N."/>
            <person name="Sisk P."/>
            <person name="Stolte C."/>
            <person name="Sykes S."/>
            <person name="Wortman J."/>
            <person name="Nusbaum C."/>
            <person name="Birren B."/>
        </authorList>
    </citation>
    <scope>NUCLEOTIDE SEQUENCE [LARGE SCALE GENOMIC DNA]</scope>
    <source>
        <strain evidence="1 2">YIT 12060</strain>
    </source>
</reference>
<organism evidence="1 2">
    <name type="scientific">Alistipes indistinctus YIT 12060</name>
    <dbReference type="NCBI Taxonomy" id="742725"/>
    <lineage>
        <taxon>Bacteria</taxon>
        <taxon>Pseudomonadati</taxon>
        <taxon>Bacteroidota</taxon>
        <taxon>Bacteroidia</taxon>
        <taxon>Bacteroidales</taxon>
        <taxon>Rikenellaceae</taxon>
        <taxon>Alistipes</taxon>
    </lineage>
</organism>
<evidence type="ECO:0008006" key="3">
    <source>
        <dbReference type="Google" id="ProtNLM"/>
    </source>
</evidence>
<accession>G5H644</accession>
<dbReference type="Proteomes" id="UP000006008">
    <property type="component" value="Unassembled WGS sequence"/>
</dbReference>
<dbReference type="HOGENOM" id="CLU_2696321_0_0_10"/>
<comment type="caution">
    <text evidence="1">The sequence shown here is derived from an EMBL/GenBank/DDBJ whole genome shotgun (WGS) entry which is preliminary data.</text>
</comment>
<gene>
    <name evidence="1" type="ORF">HMPREF9450_00404</name>
</gene>